<evidence type="ECO:0000259" key="2">
    <source>
        <dbReference type="PROSITE" id="PS50006"/>
    </source>
</evidence>
<evidence type="ECO:0000256" key="1">
    <source>
        <dbReference type="SAM" id="MobiDB-lite"/>
    </source>
</evidence>
<feature type="compositionally biased region" description="Acidic residues" evidence="1">
    <location>
        <begin position="231"/>
        <end position="273"/>
    </location>
</feature>
<evidence type="ECO:0000313" key="3">
    <source>
        <dbReference type="EMBL" id="CAK7918074.1"/>
    </source>
</evidence>
<dbReference type="Proteomes" id="UP001497600">
    <property type="component" value="Chromosome G"/>
</dbReference>
<protein>
    <recommendedName>
        <fullName evidence="2">FHA domain-containing protein</fullName>
    </recommendedName>
</protein>
<reference evidence="3 4" key="1">
    <citation type="submission" date="2024-01" db="EMBL/GenBank/DDBJ databases">
        <authorList>
            <consortium name="Genoscope - CEA"/>
            <person name="William W."/>
        </authorList>
    </citation>
    <scope>NUCLEOTIDE SEQUENCE [LARGE SCALE GENOMIC DNA]</scope>
    <source>
        <strain evidence="3 4">29B2s-10</strain>
    </source>
</reference>
<evidence type="ECO:0000313" key="4">
    <source>
        <dbReference type="Proteomes" id="UP001497600"/>
    </source>
</evidence>
<name>A0ABP0EK10_9ASCO</name>
<feature type="compositionally biased region" description="Acidic residues" evidence="1">
    <location>
        <begin position="195"/>
        <end position="206"/>
    </location>
</feature>
<accession>A0ABP0EK10</accession>
<keyword evidence="4" id="KW-1185">Reference proteome</keyword>
<organism evidence="3 4">
    <name type="scientific">[Candida] anglica</name>
    <dbReference type="NCBI Taxonomy" id="148631"/>
    <lineage>
        <taxon>Eukaryota</taxon>
        <taxon>Fungi</taxon>
        <taxon>Dikarya</taxon>
        <taxon>Ascomycota</taxon>
        <taxon>Saccharomycotina</taxon>
        <taxon>Pichiomycetes</taxon>
        <taxon>Debaryomycetaceae</taxon>
        <taxon>Kurtzmaniella</taxon>
    </lineage>
</organism>
<dbReference type="CDD" id="cd00060">
    <property type="entry name" value="FHA"/>
    <property type="match status" value="1"/>
</dbReference>
<feature type="domain" description="FHA" evidence="2">
    <location>
        <begin position="40"/>
        <end position="86"/>
    </location>
</feature>
<dbReference type="PROSITE" id="PS50006">
    <property type="entry name" value="FHA_DOMAIN"/>
    <property type="match status" value="1"/>
</dbReference>
<proteinExistence type="predicted"/>
<dbReference type="Pfam" id="PF00498">
    <property type="entry name" value="FHA"/>
    <property type="match status" value="1"/>
</dbReference>
<dbReference type="Gene3D" id="2.60.200.20">
    <property type="match status" value="1"/>
</dbReference>
<dbReference type="InterPro" id="IPR008984">
    <property type="entry name" value="SMAD_FHA_dom_sf"/>
</dbReference>
<gene>
    <name evidence="3" type="ORF">CAAN4_G11606</name>
</gene>
<sequence length="434" mass="49104">MSDTEASSPSVSTNAVIRKVKVDEGQEVPIKRASYKDQSREAKENNLFFHNTHLSKNHASLKFFKNGLYIRDCSSTFGTVLNGQVLSPTCWFPLENNDVVRFIILKPSSFISDVFKRFGFSNSVDLLEFENAQTGLAFQIAITDTNNVWFTPMSDSQLKRFYVSRPKDRVLIHPVSSTGDQELPEGTDGWGLPLETEDEESNEDGNDSSQPVEVTGSFNGVGKTTPGGMAEENDEEDDDDEEEDDDDDDEDEDVEEVDEDDEEVEEDEDEDHVEGEYISDLSISDEEYDRQKQPGLTEEDSDWENELQCCRKNSCDEIIFDDYDINSDLTVGEDDLTVDENSSVEDDEDDEDDVEVYYITNRKRLHDEMDDDYDELDEDETVVMSFPSKKQKKESDHAISSTLKTIGKEVFKGSLYVLATVVALGVYGQSILED</sequence>
<dbReference type="SUPFAM" id="SSF49879">
    <property type="entry name" value="SMAD/FHA domain"/>
    <property type="match status" value="1"/>
</dbReference>
<dbReference type="EMBL" id="OZ004259">
    <property type="protein sequence ID" value="CAK7918074.1"/>
    <property type="molecule type" value="Genomic_DNA"/>
</dbReference>
<dbReference type="InterPro" id="IPR000253">
    <property type="entry name" value="FHA_dom"/>
</dbReference>
<feature type="region of interest" description="Disordered" evidence="1">
    <location>
        <begin position="173"/>
        <end position="305"/>
    </location>
</feature>